<name>A0A484IBK8_9ARCH</name>
<dbReference type="InterPro" id="IPR003607">
    <property type="entry name" value="HD/PDEase_dom"/>
</dbReference>
<proteinExistence type="predicted"/>
<dbReference type="EMBL" id="LR216287">
    <property type="protein sequence ID" value="VFJ14164.1"/>
    <property type="molecule type" value="Genomic_DNA"/>
</dbReference>
<protein>
    <submittedName>
        <fullName evidence="1">Bifunctional (P)ppGpp synthase/hydrolase RelA</fullName>
    </submittedName>
</protein>
<dbReference type="GeneID" id="39421146"/>
<dbReference type="OrthoDB" id="8227at2157"/>
<sequence>MYKDNDNKNNFIKTGFPKLLKPFEKSMHEVEKISKAFGLALRIHSNMTRKYQYDKVEPQINHSLRVALIVNEEMNVDDADLVCSALLHDISIKQEISKETKEYIKNELGEKTLNIVSFFNKYSNQEHSNTKNEEQKIERQFSRIKQSDSSVKNIILAERLDELRSLKYSRRKDKITRIKEETQKYFIPLAETTNEKILLKLVIALYELK</sequence>
<accession>A0A484IBK8</accession>
<reference evidence="1 2" key="1">
    <citation type="submission" date="2019-02" db="EMBL/GenBank/DDBJ databases">
        <authorList>
            <person name="Lehtovirta-Morley E L."/>
        </authorList>
    </citation>
    <scope>NUCLEOTIDE SEQUENCE [LARGE SCALE GENOMIC DNA]</scope>
    <source>
        <strain evidence="1">NFRAN1</strain>
    </source>
</reference>
<dbReference type="CDD" id="cd00077">
    <property type="entry name" value="HDc"/>
    <property type="match status" value="1"/>
</dbReference>
<evidence type="ECO:0000313" key="1">
    <source>
        <dbReference type="EMBL" id="VFJ14164.1"/>
    </source>
</evidence>
<dbReference type="Pfam" id="PF13328">
    <property type="entry name" value="HD_4"/>
    <property type="match status" value="1"/>
</dbReference>
<dbReference type="PANTHER" id="PTHR46246:SF1">
    <property type="entry name" value="GUANOSINE-3',5'-BIS(DIPHOSPHATE) 3'-PYROPHOSPHOHYDROLASE MESH1"/>
    <property type="match status" value="1"/>
</dbReference>
<dbReference type="Gene3D" id="1.10.3210.10">
    <property type="entry name" value="Hypothetical protein af1432"/>
    <property type="match status" value="1"/>
</dbReference>
<keyword evidence="1" id="KW-0378">Hydrolase</keyword>
<dbReference type="SUPFAM" id="SSF109604">
    <property type="entry name" value="HD-domain/PDEase-like"/>
    <property type="match status" value="1"/>
</dbReference>
<dbReference type="GO" id="GO:0008893">
    <property type="term" value="F:guanosine-3',5'-bis(diphosphate) 3'-diphosphatase activity"/>
    <property type="evidence" value="ECO:0007669"/>
    <property type="project" value="TreeGrafter"/>
</dbReference>
<organism evidence="1 2">
    <name type="scientific">Candidatus Nitrosocosmicus franklandianus</name>
    <dbReference type="NCBI Taxonomy" id="1798806"/>
    <lineage>
        <taxon>Archaea</taxon>
        <taxon>Nitrososphaerota</taxon>
        <taxon>Nitrososphaeria</taxon>
        <taxon>Nitrososphaerales</taxon>
        <taxon>Nitrososphaeraceae</taxon>
        <taxon>Candidatus Nitrosocosmicus</taxon>
    </lineage>
</organism>
<keyword evidence="2" id="KW-1185">Reference proteome</keyword>
<dbReference type="RefSeq" id="WP_134484371.1">
    <property type="nucleotide sequence ID" value="NZ_LR216287.1"/>
</dbReference>
<dbReference type="KEGG" id="nfn:NFRAN_1842"/>
<dbReference type="PANTHER" id="PTHR46246">
    <property type="entry name" value="GUANOSINE-3',5'-BIS(DIPHOSPHATE) 3'-PYROPHOSPHOHYDROLASE MESH1"/>
    <property type="match status" value="1"/>
</dbReference>
<dbReference type="Proteomes" id="UP000294299">
    <property type="component" value="Chromosome NFRAN"/>
</dbReference>
<dbReference type="InterPro" id="IPR052194">
    <property type="entry name" value="MESH1"/>
</dbReference>
<dbReference type="AlphaFoldDB" id="A0A484IBK8"/>
<evidence type="ECO:0000313" key="2">
    <source>
        <dbReference type="Proteomes" id="UP000294299"/>
    </source>
</evidence>
<gene>
    <name evidence="1" type="primary">relA</name>
    <name evidence="1" type="ORF">NFRAN_1842</name>
</gene>